<dbReference type="RefSeq" id="WP_092784801.1">
    <property type="nucleotide sequence ID" value="NZ_FORA01000008.1"/>
</dbReference>
<name>A0A1I3UHS2_9RHOB</name>
<dbReference type="EMBL" id="FORA01000008">
    <property type="protein sequence ID" value="SFJ83058.1"/>
    <property type="molecule type" value="Genomic_DNA"/>
</dbReference>
<evidence type="ECO:0000313" key="3">
    <source>
        <dbReference type="Proteomes" id="UP000199110"/>
    </source>
</evidence>
<accession>A0A1I3UHS2</accession>
<reference evidence="2 3" key="1">
    <citation type="submission" date="2016-10" db="EMBL/GenBank/DDBJ databases">
        <authorList>
            <person name="de Groot N.N."/>
        </authorList>
    </citation>
    <scope>NUCLEOTIDE SEQUENCE [LARGE SCALE GENOMIC DNA]</scope>
    <source>
        <strain evidence="2 3">DSM 19073</strain>
    </source>
</reference>
<dbReference type="STRING" id="390807.SAMN04488095_3776"/>
<feature type="region of interest" description="Disordered" evidence="1">
    <location>
        <begin position="218"/>
        <end position="245"/>
    </location>
</feature>
<proteinExistence type="predicted"/>
<evidence type="ECO:0000313" key="2">
    <source>
        <dbReference type="EMBL" id="SFJ83058.1"/>
    </source>
</evidence>
<evidence type="ECO:0000256" key="1">
    <source>
        <dbReference type="SAM" id="MobiDB-lite"/>
    </source>
</evidence>
<dbReference type="OrthoDB" id="7864706at2"/>
<sequence length="451" mass="44901">MGGMAPFLPDAGRPGRWPLSIVGSVLLHMGAAGGILMLAQTAPPPVEPDAAEPRFAITLETLTPSTLAGVMTVDPPPDVTPSLDPPEALPPVEGPEIADPVDPALPEAPIPDDPPIDPQVAVPVAPVTPELTAPVVAAPATAPVAPSITSPVTPVAPVIAATGPEVVAPVGPVAPISPLAGPGLSGGGGGGVPTAAIRSDVIVTGPVAPAPDVIASISGPSLVRPSTPPSGGGGTGSGTTAPAPPSVQDIAVSALIGRVAATPGQSCALALPRRAGSDGASLALIGSDGGALDALARDVLSGDLAETPQTRDFIDGRQCPVLDWVAQTQDYPATRLGLRLDARVVDSGTALTGIVQGVGGRFLTLLLIDDNGVVQDLAPFTTISGNLARFDAPVTRDGVSRDTRQVVLALATRTAPSALRGRMGQLAQDVFTGLPDDLSRAILAVETVDVR</sequence>
<dbReference type="AlphaFoldDB" id="A0A1I3UHS2"/>
<organism evidence="2 3">
    <name type="scientific">Jannaschia pohangensis</name>
    <dbReference type="NCBI Taxonomy" id="390807"/>
    <lineage>
        <taxon>Bacteria</taxon>
        <taxon>Pseudomonadati</taxon>
        <taxon>Pseudomonadota</taxon>
        <taxon>Alphaproteobacteria</taxon>
        <taxon>Rhodobacterales</taxon>
        <taxon>Roseobacteraceae</taxon>
        <taxon>Jannaschia</taxon>
    </lineage>
</organism>
<protein>
    <submittedName>
        <fullName evidence="2">Uncharacterized protein</fullName>
    </submittedName>
</protein>
<keyword evidence="3" id="KW-1185">Reference proteome</keyword>
<gene>
    <name evidence="2" type="ORF">SAMN04488095_3776</name>
</gene>
<dbReference type="Proteomes" id="UP000199110">
    <property type="component" value="Unassembled WGS sequence"/>
</dbReference>